<evidence type="ECO:0000313" key="3">
    <source>
        <dbReference type="EMBL" id="MBP2017126.1"/>
    </source>
</evidence>
<sequence length="163" mass="17263">MHDGTTHVETPPDRPLPDSASAGADGAPDRADAASGASHGASSVAADLPGRADRPGRTDRAGRADRPGRAELEGTLAELVERLSVALERSNVLDYTILLQHPWRMMWINFLSGAARGLGIGIGFTVLTAVLLYILRGLMVANLPVIGDLIATIVRLVEQQLRP</sequence>
<dbReference type="InterPro" id="IPR043723">
    <property type="entry name" value="DUF5665"/>
</dbReference>
<gene>
    <name evidence="3" type="ORF">J2Z79_000500</name>
</gene>
<evidence type="ECO:0000313" key="4">
    <source>
        <dbReference type="Proteomes" id="UP001519289"/>
    </source>
</evidence>
<keyword evidence="4" id="KW-1185">Reference proteome</keyword>
<proteinExistence type="predicted"/>
<dbReference type="RefSeq" id="WP_245301976.1">
    <property type="nucleotide sequence ID" value="NZ_JAGGLG010000003.1"/>
</dbReference>
<evidence type="ECO:0000256" key="1">
    <source>
        <dbReference type="SAM" id="MobiDB-lite"/>
    </source>
</evidence>
<keyword evidence="2" id="KW-0812">Transmembrane</keyword>
<feature type="transmembrane region" description="Helical" evidence="2">
    <location>
        <begin position="114"/>
        <end position="134"/>
    </location>
</feature>
<evidence type="ECO:0000256" key="2">
    <source>
        <dbReference type="SAM" id="Phobius"/>
    </source>
</evidence>
<organism evidence="3 4">
    <name type="scientific">Symbiobacterium terraclitae</name>
    <dbReference type="NCBI Taxonomy" id="557451"/>
    <lineage>
        <taxon>Bacteria</taxon>
        <taxon>Bacillati</taxon>
        <taxon>Bacillota</taxon>
        <taxon>Clostridia</taxon>
        <taxon>Eubacteriales</taxon>
        <taxon>Symbiobacteriaceae</taxon>
        <taxon>Symbiobacterium</taxon>
    </lineage>
</organism>
<feature type="compositionally biased region" description="Low complexity" evidence="1">
    <location>
        <begin position="33"/>
        <end position="49"/>
    </location>
</feature>
<keyword evidence="2" id="KW-0472">Membrane</keyword>
<name>A0ABS4JNK6_9FIRM</name>
<feature type="compositionally biased region" description="Basic and acidic residues" evidence="1">
    <location>
        <begin position="50"/>
        <end position="68"/>
    </location>
</feature>
<dbReference type="Proteomes" id="UP001519289">
    <property type="component" value="Unassembled WGS sequence"/>
</dbReference>
<feature type="region of interest" description="Disordered" evidence="1">
    <location>
        <begin position="1"/>
        <end position="68"/>
    </location>
</feature>
<accession>A0ABS4JNK6</accession>
<comment type="caution">
    <text evidence="3">The sequence shown here is derived from an EMBL/GenBank/DDBJ whole genome shotgun (WGS) entry which is preliminary data.</text>
</comment>
<reference evidence="3 4" key="1">
    <citation type="submission" date="2021-03" db="EMBL/GenBank/DDBJ databases">
        <title>Genomic Encyclopedia of Type Strains, Phase IV (KMG-IV): sequencing the most valuable type-strain genomes for metagenomic binning, comparative biology and taxonomic classification.</title>
        <authorList>
            <person name="Goeker M."/>
        </authorList>
    </citation>
    <scope>NUCLEOTIDE SEQUENCE [LARGE SCALE GENOMIC DNA]</scope>
    <source>
        <strain evidence="3 4">DSM 27138</strain>
    </source>
</reference>
<keyword evidence="2" id="KW-1133">Transmembrane helix</keyword>
<protein>
    <submittedName>
        <fullName evidence="3">Uncharacterized protein</fullName>
    </submittedName>
</protein>
<feature type="compositionally biased region" description="Basic and acidic residues" evidence="1">
    <location>
        <begin position="1"/>
        <end position="16"/>
    </location>
</feature>
<dbReference type="EMBL" id="JAGGLG010000003">
    <property type="protein sequence ID" value="MBP2017126.1"/>
    <property type="molecule type" value="Genomic_DNA"/>
</dbReference>
<dbReference type="Pfam" id="PF18910">
    <property type="entry name" value="DUF5665"/>
    <property type="match status" value="1"/>
</dbReference>